<keyword evidence="2" id="KW-1185">Reference proteome</keyword>
<dbReference type="EMBL" id="FRAG01000008">
    <property type="protein sequence ID" value="SHJ75524.1"/>
    <property type="molecule type" value="Genomic_DNA"/>
</dbReference>
<dbReference type="InterPro" id="IPR036280">
    <property type="entry name" value="Multihaem_cyt_sf"/>
</dbReference>
<dbReference type="STRING" id="1121301.SAMN02745912_00946"/>
<reference evidence="1 2" key="1">
    <citation type="submission" date="2016-11" db="EMBL/GenBank/DDBJ databases">
        <authorList>
            <person name="Jaros S."/>
            <person name="Januszkiewicz K."/>
            <person name="Wedrychowicz H."/>
        </authorList>
    </citation>
    <scope>NUCLEOTIDE SEQUENCE [LARGE SCALE GENOMIC DNA]</scope>
    <source>
        <strain evidence="1 2">DSM 15212</strain>
    </source>
</reference>
<dbReference type="InterPro" id="IPR010181">
    <property type="entry name" value="CGCAxxGCC_motif"/>
</dbReference>
<evidence type="ECO:0000313" key="2">
    <source>
        <dbReference type="Proteomes" id="UP000184465"/>
    </source>
</evidence>
<organism evidence="1 2">
    <name type="scientific">Paramaledivibacter caminithermalis (strain DSM 15212 / CIP 107654 / DViRD3)</name>
    <name type="common">Clostridium caminithermale</name>
    <dbReference type="NCBI Taxonomy" id="1121301"/>
    <lineage>
        <taxon>Bacteria</taxon>
        <taxon>Bacillati</taxon>
        <taxon>Bacillota</taxon>
        <taxon>Clostridia</taxon>
        <taxon>Peptostreptococcales</taxon>
        <taxon>Caminicellaceae</taxon>
        <taxon>Paramaledivibacter</taxon>
    </lineage>
</organism>
<sequence length="162" mass="17776">MKKISAELIKDARELAEKYYSQGKYLCSEAVLSAVNEVLDCGMPQEYVRLASGFPVGMGGSGCSCGAVTGGQCAIGLVNGRSKPGGNNKKVMKLSKQLHDRFKEKYKSVCCRVLIKDYKFGSKGHIERCTKVTGETCQMVMEILMENQGILSKISFLTDKDR</sequence>
<dbReference type="RefSeq" id="WP_073147498.1">
    <property type="nucleotide sequence ID" value="NZ_FRAG01000008.1"/>
</dbReference>
<dbReference type="NCBIfam" id="TIGR01909">
    <property type="entry name" value="C_GCAxxG_C_C"/>
    <property type="match status" value="1"/>
</dbReference>
<gene>
    <name evidence="1" type="ORF">SAMN02745912_00946</name>
</gene>
<proteinExistence type="predicted"/>
<dbReference type="Proteomes" id="UP000184465">
    <property type="component" value="Unassembled WGS sequence"/>
</dbReference>
<dbReference type="Pfam" id="PF09719">
    <property type="entry name" value="C_GCAxxG_C_C"/>
    <property type="match status" value="1"/>
</dbReference>
<evidence type="ECO:0000313" key="1">
    <source>
        <dbReference type="EMBL" id="SHJ75524.1"/>
    </source>
</evidence>
<dbReference type="SUPFAM" id="SSF48695">
    <property type="entry name" value="Multiheme cytochromes"/>
    <property type="match status" value="1"/>
</dbReference>
<accession>A0A1M6LWC3</accession>
<name>A0A1M6LWC3_PARC5</name>
<dbReference type="AlphaFoldDB" id="A0A1M6LWC3"/>
<protein>
    <submittedName>
        <fullName evidence="1">C_GCAxxG_C_C family probable redox protein</fullName>
    </submittedName>
</protein>